<reference evidence="3" key="1">
    <citation type="submission" date="2017-05" db="EMBL/GenBank/DDBJ databases">
        <authorList>
            <person name="Ray J."/>
            <person name="Price M."/>
            <person name="Deutschbauer A."/>
        </authorList>
    </citation>
    <scope>NUCLEOTIDE SEQUENCE [LARGE SCALE GENOMIC DNA]</scope>
    <source>
        <strain evidence="3">DSM 19842</strain>
    </source>
</reference>
<feature type="domain" description="Replication-associated protein G2P N-terminal" evidence="1">
    <location>
        <begin position="47"/>
        <end position="177"/>
    </location>
</feature>
<dbReference type="KEGG" id="pact:CA264_18580"/>
<keyword evidence="3" id="KW-1185">Reference proteome</keyword>
<dbReference type="OrthoDB" id="1438889at2"/>
<dbReference type="Proteomes" id="UP000266292">
    <property type="component" value="Chromosome"/>
</dbReference>
<dbReference type="Pfam" id="PF05144">
    <property type="entry name" value="Phage_CRI"/>
    <property type="match status" value="1"/>
</dbReference>
<proteinExistence type="predicted"/>
<dbReference type="STRING" id="709015.GCA_000472485_03750"/>
<evidence type="ECO:0000313" key="3">
    <source>
        <dbReference type="Proteomes" id="UP000266292"/>
    </source>
</evidence>
<dbReference type="AlphaFoldDB" id="A0A1X9YWG6"/>
<evidence type="ECO:0000259" key="1">
    <source>
        <dbReference type="Pfam" id="PF05144"/>
    </source>
</evidence>
<protein>
    <recommendedName>
        <fullName evidence="1">Replication-associated protein G2P N-terminal domain-containing protein</fullName>
    </recommendedName>
</protein>
<name>A0A1X9YWG6_9BACT</name>
<evidence type="ECO:0000313" key="2">
    <source>
        <dbReference type="EMBL" id="ARS37267.1"/>
    </source>
</evidence>
<accession>A0A1X9YWG6</accession>
<dbReference type="InterPro" id="IPR022686">
    <property type="entry name" value="G2P_N"/>
</dbReference>
<gene>
    <name evidence="2" type="ORF">CA264_18580</name>
</gene>
<dbReference type="GO" id="GO:0006260">
    <property type="term" value="P:DNA replication"/>
    <property type="evidence" value="ECO:0007669"/>
    <property type="project" value="InterPro"/>
</dbReference>
<dbReference type="EMBL" id="CP021235">
    <property type="protein sequence ID" value="ARS37267.1"/>
    <property type="molecule type" value="Genomic_DNA"/>
</dbReference>
<sequence length="299" mass="34797">MDMAGGSVWDCLPYLTNLSQSYRQDTGRLYVTGYAGNIRVGVSDYGVSITGSLAKFYLGTNLHTLTRSDTIRALEQLADTLHLPIHKAKVTRIDAGHNIITDYKPELYYPSFGPSAYYTRLTQPKSISYQNSQRSKKAYNKIAESKKNRVHIPDPYAGKNLFRFEISYTARLQKQFNQALITPETLTDERFYMGIYDRWYKEYDNIDKLGLTNMDTSKIHTPKDYKDQLLLMAVQEKGLEALLHHIEIMKEQKVFKHKKYYTDLRNDLKKMVSTKGKAEEPELIQELNSKIERARRYYR</sequence>
<organism evidence="2 3">
    <name type="scientific">Pontibacter actiniarum</name>
    <dbReference type="NCBI Taxonomy" id="323450"/>
    <lineage>
        <taxon>Bacteria</taxon>
        <taxon>Pseudomonadati</taxon>
        <taxon>Bacteroidota</taxon>
        <taxon>Cytophagia</taxon>
        <taxon>Cytophagales</taxon>
        <taxon>Hymenobacteraceae</taxon>
        <taxon>Pontibacter</taxon>
    </lineage>
</organism>